<evidence type="ECO:0000313" key="6">
    <source>
        <dbReference type="EMBL" id="AJA50592.1"/>
    </source>
</evidence>
<dbReference type="eggNOG" id="COG1346">
    <property type="taxonomic scope" value="Bacteria"/>
</dbReference>
<feature type="transmembrane region" description="Helical" evidence="5">
    <location>
        <begin position="6"/>
        <end position="26"/>
    </location>
</feature>
<dbReference type="Proteomes" id="UP000028042">
    <property type="component" value="Unassembled WGS sequence"/>
</dbReference>
<reference evidence="7" key="2">
    <citation type="submission" date="2015-10" db="EMBL/GenBank/DDBJ databases">
        <title>Improved Draft Genome Sequence of Clostridium pasteurianum Strain ATCC 6013 (DSM 525) Using a Hybrid Next-Generation Sequencing Approach.</title>
        <authorList>
            <person name="Pyne M.E."/>
            <person name="Utturkar S.M."/>
            <person name="Brown S.D."/>
            <person name="Moo-Young M."/>
            <person name="Chung D.A."/>
            <person name="Chou P.C."/>
        </authorList>
    </citation>
    <scope>NUCLEOTIDE SEQUENCE</scope>
    <source>
        <strain evidence="7">ATCC 6013</strain>
    </source>
</reference>
<dbReference type="PATRIC" id="fig|1262449.3.peg.397"/>
<evidence type="ECO:0000256" key="2">
    <source>
        <dbReference type="ARBA" id="ARBA00022692"/>
    </source>
</evidence>
<dbReference type="GeneID" id="93072733"/>
<evidence type="ECO:0000313" key="9">
    <source>
        <dbReference type="Proteomes" id="UP000030905"/>
    </source>
</evidence>
<dbReference type="GO" id="GO:0016020">
    <property type="term" value="C:membrane"/>
    <property type="evidence" value="ECO:0007669"/>
    <property type="project" value="UniProtKB-SubCell"/>
</dbReference>
<dbReference type="PANTHER" id="PTHR30249:SF0">
    <property type="entry name" value="PLASTIDAL GLYCOLATE_GLYCERATE TRANSLOCATOR 1, CHLOROPLASTIC"/>
    <property type="match status" value="1"/>
</dbReference>
<dbReference type="KEGG" id="cpat:CLPA_c05040"/>
<proteinExistence type="predicted"/>
<reference evidence="7 8" key="3">
    <citation type="journal article" name="Genome Announc.">
        <title>Improved Draft Genome Sequence of Clostridium pasteurianum Strain ATCC 6013 (DSM 525) Using a Hybrid Next-Generation Sequencing Approach.</title>
        <authorList>
            <person name="Pyne M.E."/>
            <person name="Utturkar S."/>
            <person name="Brown S.D."/>
            <person name="Moo-Young M."/>
            <person name="Chung D.A."/>
            <person name="Chou C.P."/>
        </authorList>
    </citation>
    <scope>NUCLEOTIDE SEQUENCE [LARGE SCALE GENOMIC DNA]</scope>
    <source>
        <strain evidence="7 8">ATCC 6013</strain>
    </source>
</reference>
<evidence type="ECO:0000256" key="4">
    <source>
        <dbReference type="ARBA" id="ARBA00023136"/>
    </source>
</evidence>
<dbReference type="AlphaFoldDB" id="A0A0H3IZX7"/>
<dbReference type="EMBL" id="CP009268">
    <property type="protein sequence ID" value="AJA50592.1"/>
    <property type="molecule type" value="Genomic_DNA"/>
</dbReference>
<dbReference type="PANTHER" id="PTHR30249">
    <property type="entry name" value="PUTATIVE SEROTONIN TRANSPORTER"/>
    <property type="match status" value="1"/>
</dbReference>
<dbReference type="InterPro" id="IPR007300">
    <property type="entry name" value="CidB/LrgB"/>
</dbReference>
<evidence type="ECO:0000256" key="5">
    <source>
        <dbReference type="SAM" id="Phobius"/>
    </source>
</evidence>
<dbReference type="KEGG" id="cpae:CPAST_c05040"/>
<dbReference type="EMBL" id="JPGY02000001">
    <property type="protein sequence ID" value="KRU13396.1"/>
    <property type="molecule type" value="Genomic_DNA"/>
</dbReference>
<gene>
    <name evidence="6" type="primary">lrgB2</name>
    <name evidence="6" type="ORF">CLPA_c05040</name>
    <name evidence="7" type="ORF">CP6013_02644</name>
</gene>
<sequence length="234" mass="24721">MSAIISSPIFSVMISLMAFEIGCIVYKKTKFPLFNPIIIAIVLVIIIIKLLNISLDTYNKGGNLISFFLTPATVILAVPLYKKLQLLKKNLVPIIVGIAAGSLSGMCSIILLCHLFLLPKQLTLSIIPKSVTVPIAVDVSKQIGGISTITIAAIIVSGTITIVVYPLVFKILKIKDPIAKGVALGTTANAVGTSKAIEMGEVEGAMSGLSIGLAGMFIVIFAPIVTKIFSVLIK</sequence>
<keyword evidence="9" id="KW-1185">Reference proteome</keyword>
<organism evidence="6 9">
    <name type="scientific">Clostridium pasteurianum DSM 525 = ATCC 6013</name>
    <dbReference type="NCBI Taxonomy" id="1262449"/>
    <lineage>
        <taxon>Bacteria</taxon>
        <taxon>Bacillati</taxon>
        <taxon>Bacillota</taxon>
        <taxon>Clostridia</taxon>
        <taxon>Eubacteriales</taxon>
        <taxon>Clostridiaceae</taxon>
        <taxon>Clostridium</taxon>
    </lineage>
</organism>
<feature type="transmembrane region" description="Helical" evidence="5">
    <location>
        <begin position="143"/>
        <end position="168"/>
    </location>
</feature>
<evidence type="ECO:0000313" key="8">
    <source>
        <dbReference type="Proteomes" id="UP000028042"/>
    </source>
</evidence>
<keyword evidence="2 5" id="KW-0812">Transmembrane</keyword>
<name>A0A0H3IZX7_CLOPA</name>
<comment type="subcellular location">
    <subcellularLocation>
        <location evidence="1">Membrane</location>
        <topology evidence="1">Multi-pass membrane protein</topology>
    </subcellularLocation>
</comment>
<evidence type="ECO:0000313" key="7">
    <source>
        <dbReference type="EMBL" id="KRU13396.1"/>
    </source>
</evidence>
<feature type="transmembrane region" description="Helical" evidence="5">
    <location>
        <begin position="61"/>
        <end position="81"/>
    </location>
</feature>
<feature type="transmembrane region" description="Helical" evidence="5">
    <location>
        <begin position="33"/>
        <end position="55"/>
    </location>
</feature>
<evidence type="ECO:0000256" key="3">
    <source>
        <dbReference type="ARBA" id="ARBA00022989"/>
    </source>
</evidence>
<reference evidence="6 9" key="1">
    <citation type="journal article" date="2015" name="Genome Announc.">
        <title>Complete Genome Sequence of the Nitrogen-Fixing and Solvent-Producing Clostridium pasteurianum DSM 525.</title>
        <authorList>
            <person name="Poehlein A."/>
            <person name="Grosse-Honebrink A."/>
            <person name="Zhang Y."/>
            <person name="Minton N.P."/>
            <person name="Daniel R."/>
        </authorList>
    </citation>
    <scope>NUCLEOTIDE SEQUENCE [LARGE SCALE GENOMIC DNA]</scope>
    <source>
        <strain evidence="6">DSM 525</strain>
        <strain evidence="9">DSM 525 / ATCC 6013</strain>
    </source>
</reference>
<protein>
    <submittedName>
        <fullName evidence="6">Antiholin-like protein LrgB</fullName>
    </submittedName>
    <submittedName>
        <fullName evidence="7">LrgB family protein</fullName>
    </submittedName>
</protein>
<accession>A0A0H3IZX7</accession>
<keyword evidence="3 5" id="KW-1133">Transmembrane helix</keyword>
<feature type="transmembrane region" description="Helical" evidence="5">
    <location>
        <begin position="209"/>
        <end position="233"/>
    </location>
</feature>
<evidence type="ECO:0000256" key="1">
    <source>
        <dbReference type="ARBA" id="ARBA00004141"/>
    </source>
</evidence>
<feature type="transmembrane region" description="Helical" evidence="5">
    <location>
        <begin position="93"/>
        <end position="117"/>
    </location>
</feature>
<dbReference type="RefSeq" id="WP_004455186.1">
    <property type="nucleotide sequence ID" value="NZ_ANZB01000001.1"/>
</dbReference>
<dbReference type="Proteomes" id="UP000030905">
    <property type="component" value="Chromosome"/>
</dbReference>
<dbReference type="Pfam" id="PF04172">
    <property type="entry name" value="LrgB"/>
    <property type="match status" value="1"/>
</dbReference>
<keyword evidence="4 5" id="KW-0472">Membrane</keyword>